<gene>
    <name evidence="1" type="ORF">HNR67_008627</name>
</gene>
<evidence type="ECO:0008006" key="3">
    <source>
        <dbReference type="Google" id="ProtNLM"/>
    </source>
</evidence>
<dbReference type="AlphaFoldDB" id="A0A7W7G0R6"/>
<evidence type="ECO:0000313" key="2">
    <source>
        <dbReference type="Proteomes" id="UP000533598"/>
    </source>
</evidence>
<protein>
    <recommendedName>
        <fullName evidence="3">Small CPxCG-related zinc finger protein</fullName>
    </recommendedName>
</protein>
<evidence type="ECO:0000313" key="1">
    <source>
        <dbReference type="EMBL" id="MBB4682509.1"/>
    </source>
</evidence>
<dbReference type="RefSeq" id="WP_185011828.1">
    <property type="nucleotide sequence ID" value="NZ_BAAAUI010000072.1"/>
</dbReference>
<name>A0A7W7G0R6_9PSEU</name>
<accession>A0A7W7G0R6</accession>
<comment type="caution">
    <text evidence="1">The sequence shown here is derived from an EMBL/GenBank/DDBJ whole genome shotgun (WGS) entry which is preliminary data.</text>
</comment>
<keyword evidence="2" id="KW-1185">Reference proteome</keyword>
<dbReference type="Proteomes" id="UP000533598">
    <property type="component" value="Unassembled WGS sequence"/>
</dbReference>
<organism evidence="1 2">
    <name type="scientific">Crossiella cryophila</name>
    <dbReference type="NCBI Taxonomy" id="43355"/>
    <lineage>
        <taxon>Bacteria</taxon>
        <taxon>Bacillati</taxon>
        <taxon>Actinomycetota</taxon>
        <taxon>Actinomycetes</taxon>
        <taxon>Pseudonocardiales</taxon>
        <taxon>Pseudonocardiaceae</taxon>
        <taxon>Crossiella</taxon>
    </lineage>
</organism>
<proteinExistence type="predicted"/>
<reference evidence="1 2" key="1">
    <citation type="submission" date="2020-08" db="EMBL/GenBank/DDBJ databases">
        <title>Sequencing the genomes of 1000 actinobacteria strains.</title>
        <authorList>
            <person name="Klenk H.-P."/>
        </authorList>
    </citation>
    <scope>NUCLEOTIDE SEQUENCE [LARGE SCALE GENOMIC DNA]</scope>
    <source>
        <strain evidence="1 2">DSM 44230</strain>
    </source>
</reference>
<sequence>MGESDTPMCVRCGSQRDQDSDPAVLLAWSTERTTRGTRWLCPDCARAHVRGIEGKLPDEYW</sequence>
<dbReference type="EMBL" id="JACHMH010000001">
    <property type="protein sequence ID" value="MBB4682509.1"/>
    <property type="molecule type" value="Genomic_DNA"/>
</dbReference>